<evidence type="ECO:0000256" key="6">
    <source>
        <dbReference type="RuleBase" id="RU363034"/>
    </source>
</evidence>
<feature type="signal peptide" evidence="7">
    <location>
        <begin position="1"/>
        <end position="16"/>
    </location>
</feature>
<dbReference type="GO" id="GO:0005576">
    <property type="term" value="C:extracellular region"/>
    <property type="evidence" value="ECO:0007669"/>
    <property type="project" value="UniProtKB-SubCell"/>
</dbReference>
<dbReference type="InterPro" id="IPR018114">
    <property type="entry name" value="TRYPSIN_HIS"/>
</dbReference>
<dbReference type="InterPro" id="IPR001254">
    <property type="entry name" value="Trypsin_dom"/>
</dbReference>
<dbReference type="SUPFAM" id="SSF50494">
    <property type="entry name" value="Trypsin-like serine proteases"/>
    <property type="match status" value="1"/>
</dbReference>
<keyword evidence="5" id="KW-1015">Disulfide bond</keyword>
<keyword evidence="10" id="KW-1185">Reference proteome</keyword>
<dbReference type="SMART" id="SM00020">
    <property type="entry name" value="Tryp_SPc"/>
    <property type="match status" value="1"/>
</dbReference>
<keyword evidence="7" id="KW-0732">Signal</keyword>
<organism evidence="9 10">
    <name type="scientific">Photinus pyralis</name>
    <name type="common">Common eastern firefly</name>
    <name type="synonym">Lampyris pyralis</name>
    <dbReference type="NCBI Taxonomy" id="7054"/>
    <lineage>
        <taxon>Eukaryota</taxon>
        <taxon>Metazoa</taxon>
        <taxon>Ecdysozoa</taxon>
        <taxon>Arthropoda</taxon>
        <taxon>Hexapoda</taxon>
        <taxon>Insecta</taxon>
        <taxon>Pterygota</taxon>
        <taxon>Neoptera</taxon>
        <taxon>Endopterygota</taxon>
        <taxon>Coleoptera</taxon>
        <taxon>Polyphaga</taxon>
        <taxon>Elateriformia</taxon>
        <taxon>Elateroidea</taxon>
        <taxon>Lampyridae</taxon>
        <taxon>Lampyrinae</taxon>
        <taxon>Photinus</taxon>
    </lineage>
</organism>
<evidence type="ECO:0000259" key="8">
    <source>
        <dbReference type="PROSITE" id="PS50240"/>
    </source>
</evidence>
<dbReference type="PROSITE" id="PS50240">
    <property type="entry name" value="TRYPSIN_DOM"/>
    <property type="match status" value="1"/>
</dbReference>
<evidence type="ECO:0000256" key="3">
    <source>
        <dbReference type="ARBA" id="ARBA00022801"/>
    </source>
</evidence>
<proteinExistence type="predicted"/>
<dbReference type="AlphaFoldDB" id="A0A5N4B5W9"/>
<keyword evidence="3 6" id="KW-0378">Hydrolase</keyword>
<sequence length="249" mass="27286">MLRLLAILHTASTCLAGNLRPNIVGGSLVTTVPHSHPHLVSIRKYGYHTCGGSIVNKRIVLTAAHCFISDDTTGLYIVAGIANLTEKGQAIRIAKVRRHPKYKEFLHFDVAIATLQRPLEFNERVQAIAISEEEVGGGVECITAGWGYTKANGSVSEVLKELRVKTLTKEQCQSKQPYRNNFINDGHICTLVKVGHGVCQGDSGGSLLGNGQLIGITSWVWPCARGRPDVFTRITKCIDWIKKEISQED</sequence>
<dbReference type="GO" id="GO:0006508">
    <property type="term" value="P:proteolysis"/>
    <property type="evidence" value="ECO:0007669"/>
    <property type="project" value="UniProtKB-KW"/>
</dbReference>
<reference evidence="9 10" key="1">
    <citation type="journal article" date="2018" name="Elife">
        <title>Firefly genomes illuminate parallel origins of bioluminescence in beetles.</title>
        <authorList>
            <person name="Fallon T.R."/>
            <person name="Lower S.E."/>
            <person name="Chang C.H."/>
            <person name="Bessho-Uehara M."/>
            <person name="Martin G.J."/>
            <person name="Bewick A.J."/>
            <person name="Behringer M."/>
            <person name="Debat H.J."/>
            <person name="Wong I."/>
            <person name="Day J.C."/>
            <person name="Suvorov A."/>
            <person name="Silva C.J."/>
            <person name="Stanger-Hall K.F."/>
            <person name="Hall D.W."/>
            <person name="Schmitz R.J."/>
            <person name="Nelson D.R."/>
            <person name="Lewis S.M."/>
            <person name="Shigenobu S."/>
            <person name="Bybee S.M."/>
            <person name="Larracuente A.M."/>
            <person name="Oba Y."/>
            <person name="Weng J.K."/>
        </authorList>
    </citation>
    <scope>NUCLEOTIDE SEQUENCE [LARGE SCALE GENOMIC DNA]</scope>
    <source>
        <strain evidence="9">1611_PpyrPB1</strain>
        <tissue evidence="9">Whole body</tissue>
    </source>
</reference>
<comment type="caution">
    <text evidence="9">The sequence shown here is derived from an EMBL/GenBank/DDBJ whole genome shotgun (WGS) entry which is preliminary data.</text>
</comment>
<dbReference type="CDD" id="cd00190">
    <property type="entry name" value="Tryp_SPc"/>
    <property type="match status" value="1"/>
</dbReference>
<comment type="subcellular location">
    <subcellularLocation>
        <location evidence="1">Secreted</location>
        <location evidence="1">Extracellular space</location>
    </subcellularLocation>
</comment>
<feature type="chain" id="PRO_5024335504" description="Peptidase S1 domain-containing protein" evidence="7">
    <location>
        <begin position="17"/>
        <end position="249"/>
    </location>
</feature>
<evidence type="ECO:0000256" key="4">
    <source>
        <dbReference type="ARBA" id="ARBA00022825"/>
    </source>
</evidence>
<dbReference type="PANTHER" id="PTHR24252">
    <property type="entry name" value="ACROSIN-RELATED"/>
    <property type="match status" value="1"/>
</dbReference>
<evidence type="ECO:0000256" key="1">
    <source>
        <dbReference type="ARBA" id="ARBA00004239"/>
    </source>
</evidence>
<dbReference type="InParanoid" id="A0A5N4B5W9"/>
<dbReference type="GO" id="GO:0004252">
    <property type="term" value="F:serine-type endopeptidase activity"/>
    <property type="evidence" value="ECO:0007669"/>
    <property type="project" value="InterPro"/>
</dbReference>
<evidence type="ECO:0000313" key="9">
    <source>
        <dbReference type="EMBL" id="KAB0804943.1"/>
    </source>
</evidence>
<dbReference type="InterPro" id="IPR043504">
    <property type="entry name" value="Peptidase_S1_PA_chymotrypsin"/>
</dbReference>
<dbReference type="FunFam" id="2.40.10.10:FF:000068">
    <property type="entry name" value="transmembrane protease serine 2"/>
    <property type="match status" value="1"/>
</dbReference>
<dbReference type="InterPro" id="IPR001314">
    <property type="entry name" value="Peptidase_S1A"/>
</dbReference>
<name>A0A5N4B5W9_PHOPY</name>
<dbReference type="Proteomes" id="UP000327044">
    <property type="component" value="Unassembled WGS sequence"/>
</dbReference>
<feature type="domain" description="Peptidase S1" evidence="8">
    <location>
        <begin position="23"/>
        <end position="246"/>
    </location>
</feature>
<evidence type="ECO:0000256" key="5">
    <source>
        <dbReference type="ARBA" id="ARBA00023157"/>
    </source>
</evidence>
<protein>
    <recommendedName>
        <fullName evidence="8">Peptidase S1 domain-containing protein</fullName>
    </recommendedName>
</protein>
<dbReference type="EMBL" id="VVIM01000001">
    <property type="protein sequence ID" value="KAB0804943.1"/>
    <property type="molecule type" value="Genomic_DNA"/>
</dbReference>
<dbReference type="PRINTS" id="PR00722">
    <property type="entry name" value="CHYMOTRYPSIN"/>
</dbReference>
<dbReference type="FunFam" id="2.40.10.10:FF:000036">
    <property type="entry name" value="Trypsin beta"/>
    <property type="match status" value="1"/>
</dbReference>
<keyword evidence="4 6" id="KW-0720">Serine protease</keyword>
<gene>
    <name evidence="9" type="ORF">PPYR_01913</name>
</gene>
<evidence type="ECO:0000313" key="10">
    <source>
        <dbReference type="Proteomes" id="UP000327044"/>
    </source>
</evidence>
<keyword evidence="2 6" id="KW-0645">Protease</keyword>
<dbReference type="PROSITE" id="PS00134">
    <property type="entry name" value="TRYPSIN_HIS"/>
    <property type="match status" value="1"/>
</dbReference>
<evidence type="ECO:0000256" key="2">
    <source>
        <dbReference type="ARBA" id="ARBA00022670"/>
    </source>
</evidence>
<evidence type="ECO:0000256" key="7">
    <source>
        <dbReference type="SAM" id="SignalP"/>
    </source>
</evidence>
<dbReference type="PANTHER" id="PTHR24252:SF7">
    <property type="entry name" value="HYALIN"/>
    <property type="match status" value="1"/>
</dbReference>
<dbReference type="PROSITE" id="PS00135">
    <property type="entry name" value="TRYPSIN_SER"/>
    <property type="match status" value="1"/>
</dbReference>
<dbReference type="Gene3D" id="2.40.10.10">
    <property type="entry name" value="Trypsin-like serine proteases"/>
    <property type="match status" value="2"/>
</dbReference>
<dbReference type="Pfam" id="PF00089">
    <property type="entry name" value="Trypsin"/>
    <property type="match status" value="1"/>
</dbReference>
<accession>A0A5N4B5W9</accession>
<dbReference type="InterPro" id="IPR033116">
    <property type="entry name" value="TRYPSIN_SER"/>
</dbReference>
<dbReference type="InterPro" id="IPR009003">
    <property type="entry name" value="Peptidase_S1_PA"/>
</dbReference>